<feature type="transmembrane region" description="Helical" evidence="1">
    <location>
        <begin position="44"/>
        <end position="63"/>
    </location>
</feature>
<protein>
    <submittedName>
        <fullName evidence="3">Fatty acid desaturase</fullName>
    </submittedName>
</protein>
<keyword evidence="1" id="KW-0812">Transmembrane</keyword>
<dbReference type="AlphaFoldDB" id="A0A6G9XXG5"/>
<sequence>MSQVTPSAPDPRFLEFVAKSEELKGERLAAAIPRAYFEPSLPRSIASLVMSAGLYFGPLVLAAVLMNWYVTPVLIILSGLGGWGLHLVAHECGHGSFSRNRKLNFVVGHIVSIPLLYPFHSWRHAHNMHHSHTNSLTEDRDWCPISEAVYRRLPWWRRLGYLSVRTWAVWAGSINYWSTSAFRPSYFPKAEMRRDVRRSIVFVLLGGSLYLGVVGYLGGWLGLVLFFVAPWFLTHVWFSITTLMHHSAEDIPFLPAQYWTRNASRLLVTTDYVYSRWLLLLTHYISIHTAHHVAPVIPSHNLLKAQAALKEAYPGMVREQPATVSALWRILKRCRFYDPVSGLYATSVLRRRRRR</sequence>
<evidence type="ECO:0000259" key="2">
    <source>
        <dbReference type="Pfam" id="PF00487"/>
    </source>
</evidence>
<organism evidence="3 4">
    <name type="scientific">Nocardia brasiliensis</name>
    <dbReference type="NCBI Taxonomy" id="37326"/>
    <lineage>
        <taxon>Bacteria</taxon>
        <taxon>Bacillati</taxon>
        <taxon>Actinomycetota</taxon>
        <taxon>Actinomycetes</taxon>
        <taxon>Mycobacteriales</taxon>
        <taxon>Nocardiaceae</taxon>
        <taxon>Nocardia</taxon>
    </lineage>
</organism>
<reference evidence="3 4" key="1">
    <citation type="journal article" date="2019" name="ACS Chem. Biol.">
        <title>Identification and Mobilization of a Cryptic Antibiotic Biosynthesis Gene Locus from a Human-Pathogenic Nocardia Isolate.</title>
        <authorList>
            <person name="Herisse M."/>
            <person name="Ishida K."/>
            <person name="Porter J.L."/>
            <person name="Howden B."/>
            <person name="Hertweck C."/>
            <person name="Stinear T.P."/>
            <person name="Pidot S.J."/>
        </authorList>
    </citation>
    <scope>NUCLEOTIDE SEQUENCE [LARGE SCALE GENOMIC DNA]</scope>
    <source>
        <strain evidence="3 4">AUSMDU00024985</strain>
    </source>
</reference>
<dbReference type="GO" id="GO:0006629">
    <property type="term" value="P:lipid metabolic process"/>
    <property type="evidence" value="ECO:0007669"/>
    <property type="project" value="InterPro"/>
</dbReference>
<feature type="transmembrane region" description="Helical" evidence="1">
    <location>
        <begin position="199"/>
        <end position="217"/>
    </location>
</feature>
<keyword evidence="1" id="KW-1133">Transmembrane helix</keyword>
<gene>
    <name evidence="3" type="ORF">F5X71_27725</name>
</gene>
<feature type="domain" description="Fatty acid desaturase" evidence="2">
    <location>
        <begin position="67"/>
        <end position="315"/>
    </location>
</feature>
<feature type="transmembrane region" description="Helical" evidence="1">
    <location>
        <begin position="223"/>
        <end position="244"/>
    </location>
</feature>
<dbReference type="Pfam" id="PF00487">
    <property type="entry name" value="FA_desaturase"/>
    <property type="match status" value="1"/>
</dbReference>
<dbReference type="RefSeq" id="WP_167464666.1">
    <property type="nucleotide sequence ID" value="NZ_CP046171.1"/>
</dbReference>
<proteinExistence type="predicted"/>
<keyword evidence="1" id="KW-0472">Membrane</keyword>
<evidence type="ECO:0000313" key="4">
    <source>
        <dbReference type="Proteomes" id="UP000501705"/>
    </source>
</evidence>
<feature type="transmembrane region" description="Helical" evidence="1">
    <location>
        <begin position="101"/>
        <end position="119"/>
    </location>
</feature>
<dbReference type="PANTHER" id="PTHR32100">
    <property type="entry name" value="OMEGA-6 FATTY ACID DESATURASE, CHLOROPLASTIC"/>
    <property type="match status" value="1"/>
</dbReference>
<dbReference type="InterPro" id="IPR012171">
    <property type="entry name" value="Fatty_acid_desaturase"/>
</dbReference>
<dbReference type="CDD" id="cd03507">
    <property type="entry name" value="Delta12-FADS-like"/>
    <property type="match status" value="1"/>
</dbReference>
<name>A0A6G9XXG5_NOCBR</name>
<dbReference type="Proteomes" id="UP000501705">
    <property type="component" value="Chromosome"/>
</dbReference>
<dbReference type="GO" id="GO:0016491">
    <property type="term" value="F:oxidoreductase activity"/>
    <property type="evidence" value="ECO:0007669"/>
    <property type="project" value="InterPro"/>
</dbReference>
<evidence type="ECO:0000313" key="3">
    <source>
        <dbReference type="EMBL" id="QIS05596.1"/>
    </source>
</evidence>
<feature type="transmembrane region" description="Helical" evidence="1">
    <location>
        <begin position="69"/>
        <end position="89"/>
    </location>
</feature>
<dbReference type="EMBL" id="CP046171">
    <property type="protein sequence ID" value="QIS05596.1"/>
    <property type="molecule type" value="Genomic_DNA"/>
</dbReference>
<dbReference type="InterPro" id="IPR005804">
    <property type="entry name" value="FA_desaturase_dom"/>
</dbReference>
<evidence type="ECO:0000256" key="1">
    <source>
        <dbReference type="SAM" id="Phobius"/>
    </source>
</evidence>
<accession>A0A6G9XXG5</accession>